<dbReference type="EMBL" id="ML996579">
    <property type="protein sequence ID" value="KAF2754720.1"/>
    <property type="molecule type" value="Genomic_DNA"/>
</dbReference>
<dbReference type="Gene3D" id="3.40.630.30">
    <property type="match status" value="1"/>
</dbReference>
<reference evidence="2" key="1">
    <citation type="journal article" date="2020" name="Stud. Mycol.">
        <title>101 Dothideomycetes genomes: a test case for predicting lifestyles and emergence of pathogens.</title>
        <authorList>
            <person name="Haridas S."/>
            <person name="Albert R."/>
            <person name="Binder M."/>
            <person name="Bloem J."/>
            <person name="Labutti K."/>
            <person name="Salamov A."/>
            <person name="Andreopoulos B."/>
            <person name="Baker S."/>
            <person name="Barry K."/>
            <person name="Bills G."/>
            <person name="Bluhm B."/>
            <person name="Cannon C."/>
            <person name="Castanera R."/>
            <person name="Culley D."/>
            <person name="Daum C."/>
            <person name="Ezra D."/>
            <person name="Gonzalez J."/>
            <person name="Henrissat B."/>
            <person name="Kuo A."/>
            <person name="Liang C."/>
            <person name="Lipzen A."/>
            <person name="Lutzoni F."/>
            <person name="Magnuson J."/>
            <person name="Mondo S."/>
            <person name="Nolan M."/>
            <person name="Ohm R."/>
            <person name="Pangilinan J."/>
            <person name="Park H.-J."/>
            <person name="Ramirez L."/>
            <person name="Alfaro M."/>
            <person name="Sun H."/>
            <person name="Tritt A."/>
            <person name="Yoshinaga Y."/>
            <person name="Zwiers L.-H."/>
            <person name="Turgeon B."/>
            <person name="Goodwin S."/>
            <person name="Spatafora J."/>
            <person name="Crous P."/>
            <person name="Grigoriev I."/>
        </authorList>
    </citation>
    <scope>NUCLEOTIDE SEQUENCE</scope>
    <source>
        <strain evidence="2">CBS 121739</strain>
    </source>
</reference>
<dbReference type="AlphaFoldDB" id="A0A6A6VYH8"/>
<dbReference type="Gene3D" id="3.40.630.90">
    <property type="match status" value="1"/>
</dbReference>
<dbReference type="InterPro" id="IPR041496">
    <property type="entry name" value="YitH/HolE_GNAT"/>
</dbReference>
<dbReference type="PANTHER" id="PTHR47237:SF1">
    <property type="entry name" value="SLL0310 PROTEIN"/>
    <property type="match status" value="1"/>
</dbReference>
<feature type="domain" description="N-acetyltransferase" evidence="1">
    <location>
        <begin position="1"/>
        <end position="97"/>
    </location>
</feature>
<dbReference type="OrthoDB" id="5771378at2759"/>
<dbReference type="GO" id="GO:0016747">
    <property type="term" value="F:acyltransferase activity, transferring groups other than amino-acyl groups"/>
    <property type="evidence" value="ECO:0007669"/>
    <property type="project" value="InterPro"/>
</dbReference>
<dbReference type="InterPro" id="IPR016181">
    <property type="entry name" value="Acyl_CoA_acyltransferase"/>
</dbReference>
<protein>
    <recommendedName>
        <fullName evidence="1">N-acetyltransferase domain-containing protein</fullName>
    </recommendedName>
</protein>
<dbReference type="InterPro" id="IPR052729">
    <property type="entry name" value="Acyl/Acetyltrans_Enzymes"/>
</dbReference>
<accession>A0A6A6VYH8</accession>
<dbReference type="Pfam" id="PF18014">
    <property type="entry name" value="Acetyltransf_18"/>
    <property type="match status" value="1"/>
</dbReference>
<dbReference type="PANTHER" id="PTHR47237">
    <property type="entry name" value="SLL0310 PROTEIN"/>
    <property type="match status" value="1"/>
</dbReference>
<dbReference type="Proteomes" id="UP000799437">
    <property type="component" value="Unassembled WGS sequence"/>
</dbReference>
<sequence length="264" mass="29640">MAILPDEDGDKPEGCVIPFTYPNSTGWLGFFIMNAAQRGHGVGRALFAAAQDYFAKAGTQYIGLDGVEAQVETYGRRGFVTTDRIAWMVRSNTKDVPLPQGQLSESERLVPLEEVDRALLVQSDLEHTGFERRRLWSDEGMFSREDVSGFAVVDSKSPDRPVKGWILVRSCEKGFRFGPIYANTRETASLLVYTATESLEAREGSLVAEVWRSNKEAMSVMEHFGWTWYMDFHRMWVDARVPEAQRKGGKAETGMFAIFDASEG</sequence>
<dbReference type="PROSITE" id="PS51186">
    <property type="entry name" value="GNAT"/>
    <property type="match status" value="1"/>
</dbReference>
<evidence type="ECO:0000313" key="2">
    <source>
        <dbReference type="EMBL" id="KAF2754720.1"/>
    </source>
</evidence>
<name>A0A6A6VYH8_9PEZI</name>
<organism evidence="2 3">
    <name type="scientific">Pseudovirgaria hyperparasitica</name>
    <dbReference type="NCBI Taxonomy" id="470096"/>
    <lineage>
        <taxon>Eukaryota</taxon>
        <taxon>Fungi</taxon>
        <taxon>Dikarya</taxon>
        <taxon>Ascomycota</taxon>
        <taxon>Pezizomycotina</taxon>
        <taxon>Dothideomycetes</taxon>
        <taxon>Dothideomycetes incertae sedis</taxon>
        <taxon>Acrospermales</taxon>
        <taxon>Acrospermaceae</taxon>
        <taxon>Pseudovirgaria</taxon>
    </lineage>
</organism>
<keyword evidence="3" id="KW-1185">Reference proteome</keyword>
<proteinExistence type="predicted"/>
<evidence type="ECO:0000313" key="3">
    <source>
        <dbReference type="Proteomes" id="UP000799437"/>
    </source>
</evidence>
<dbReference type="CDD" id="cd04301">
    <property type="entry name" value="NAT_SF"/>
    <property type="match status" value="1"/>
</dbReference>
<dbReference type="SUPFAM" id="SSF55729">
    <property type="entry name" value="Acyl-CoA N-acyltransferases (Nat)"/>
    <property type="match status" value="1"/>
</dbReference>
<dbReference type="RefSeq" id="XP_033597171.1">
    <property type="nucleotide sequence ID" value="XM_033744618.1"/>
</dbReference>
<dbReference type="GeneID" id="54485672"/>
<evidence type="ECO:0000259" key="1">
    <source>
        <dbReference type="PROSITE" id="PS51186"/>
    </source>
</evidence>
<gene>
    <name evidence="2" type="ORF">EJ05DRAFT_479148</name>
</gene>
<dbReference type="Pfam" id="PF00583">
    <property type="entry name" value="Acetyltransf_1"/>
    <property type="match status" value="1"/>
</dbReference>
<dbReference type="InterPro" id="IPR000182">
    <property type="entry name" value="GNAT_dom"/>
</dbReference>